<dbReference type="GO" id="GO:0003735">
    <property type="term" value="F:structural constituent of ribosome"/>
    <property type="evidence" value="ECO:0007669"/>
    <property type="project" value="InterPro"/>
</dbReference>
<dbReference type="GO" id="GO:1990904">
    <property type="term" value="C:ribonucleoprotein complex"/>
    <property type="evidence" value="ECO:0007669"/>
    <property type="project" value="UniProtKB-KW"/>
</dbReference>
<evidence type="ECO:0000256" key="3">
    <source>
        <dbReference type="ARBA" id="ARBA00023274"/>
    </source>
</evidence>
<dbReference type="OrthoDB" id="366214at2759"/>
<evidence type="ECO:0000256" key="2">
    <source>
        <dbReference type="ARBA" id="ARBA00022980"/>
    </source>
</evidence>
<keyword evidence="3" id="KW-0687">Ribonucleoprotein</keyword>
<name>A0A165PBF4_EXIGL</name>
<keyword evidence="6" id="KW-1185">Reference proteome</keyword>
<evidence type="ECO:0000256" key="1">
    <source>
        <dbReference type="ARBA" id="ARBA00007102"/>
    </source>
</evidence>
<feature type="non-terminal residue" evidence="5">
    <location>
        <position position="106"/>
    </location>
</feature>
<proteinExistence type="inferred from homology"/>
<dbReference type="InterPro" id="IPR001848">
    <property type="entry name" value="Ribosomal_uS10"/>
</dbReference>
<gene>
    <name evidence="5" type="ORF">EXIGLDRAFT_591311</name>
</gene>
<dbReference type="AlphaFoldDB" id="A0A165PBF4"/>
<dbReference type="Gene3D" id="3.30.70.600">
    <property type="entry name" value="Ribosomal protein S10 domain"/>
    <property type="match status" value="1"/>
</dbReference>
<sequence length="106" mass="12361">IPVAIVHFRSHELPLIELYIHFVTHAATALGIPCSKPAFLPRQRSMWTVPRSPFVHKKSQQNFHRITYKRAIKLWDANSEVVSFFVDYITRHTIGGVGVRIVRWDR</sequence>
<dbReference type="PANTHER" id="PTHR11700">
    <property type="entry name" value="30S RIBOSOMAL PROTEIN S10 FAMILY MEMBER"/>
    <property type="match status" value="1"/>
</dbReference>
<dbReference type="GO" id="GO:0005840">
    <property type="term" value="C:ribosome"/>
    <property type="evidence" value="ECO:0007669"/>
    <property type="project" value="UniProtKB-KW"/>
</dbReference>
<dbReference type="EMBL" id="KV425890">
    <property type="protein sequence ID" value="KZW01932.1"/>
    <property type="molecule type" value="Genomic_DNA"/>
</dbReference>
<feature type="domain" description="Small ribosomal subunit protein uS10" evidence="4">
    <location>
        <begin position="5"/>
        <end position="102"/>
    </location>
</feature>
<dbReference type="SMART" id="SM01403">
    <property type="entry name" value="Ribosomal_S10"/>
    <property type="match status" value="1"/>
</dbReference>
<evidence type="ECO:0000259" key="4">
    <source>
        <dbReference type="SMART" id="SM01403"/>
    </source>
</evidence>
<evidence type="ECO:0000313" key="5">
    <source>
        <dbReference type="EMBL" id="KZW01932.1"/>
    </source>
</evidence>
<dbReference type="InterPro" id="IPR036838">
    <property type="entry name" value="Ribosomal_uS10_dom_sf"/>
</dbReference>
<evidence type="ECO:0000313" key="6">
    <source>
        <dbReference type="Proteomes" id="UP000077266"/>
    </source>
</evidence>
<dbReference type="InParanoid" id="A0A165PBF4"/>
<organism evidence="5 6">
    <name type="scientific">Exidia glandulosa HHB12029</name>
    <dbReference type="NCBI Taxonomy" id="1314781"/>
    <lineage>
        <taxon>Eukaryota</taxon>
        <taxon>Fungi</taxon>
        <taxon>Dikarya</taxon>
        <taxon>Basidiomycota</taxon>
        <taxon>Agaricomycotina</taxon>
        <taxon>Agaricomycetes</taxon>
        <taxon>Auriculariales</taxon>
        <taxon>Exidiaceae</taxon>
        <taxon>Exidia</taxon>
    </lineage>
</organism>
<dbReference type="SUPFAM" id="SSF54999">
    <property type="entry name" value="Ribosomal protein S10"/>
    <property type="match status" value="1"/>
</dbReference>
<dbReference type="InterPro" id="IPR027486">
    <property type="entry name" value="Ribosomal_uS10_dom"/>
</dbReference>
<feature type="non-terminal residue" evidence="5">
    <location>
        <position position="1"/>
    </location>
</feature>
<dbReference type="Pfam" id="PF00338">
    <property type="entry name" value="Ribosomal_S10"/>
    <property type="match status" value="1"/>
</dbReference>
<protein>
    <submittedName>
        <fullName evidence="5">Ribosomal protein S10</fullName>
    </submittedName>
</protein>
<dbReference type="STRING" id="1314781.A0A165PBF4"/>
<accession>A0A165PBF4</accession>
<keyword evidence="2 5" id="KW-0689">Ribosomal protein</keyword>
<dbReference type="Proteomes" id="UP000077266">
    <property type="component" value="Unassembled WGS sequence"/>
</dbReference>
<dbReference type="GO" id="GO:0006412">
    <property type="term" value="P:translation"/>
    <property type="evidence" value="ECO:0007669"/>
    <property type="project" value="InterPro"/>
</dbReference>
<comment type="similarity">
    <text evidence="1">Belongs to the universal ribosomal protein uS10 family.</text>
</comment>
<reference evidence="5 6" key="1">
    <citation type="journal article" date="2016" name="Mol. Biol. Evol.">
        <title>Comparative Genomics of Early-Diverging Mushroom-Forming Fungi Provides Insights into the Origins of Lignocellulose Decay Capabilities.</title>
        <authorList>
            <person name="Nagy L.G."/>
            <person name="Riley R."/>
            <person name="Tritt A."/>
            <person name="Adam C."/>
            <person name="Daum C."/>
            <person name="Floudas D."/>
            <person name="Sun H."/>
            <person name="Yadav J.S."/>
            <person name="Pangilinan J."/>
            <person name="Larsson K.H."/>
            <person name="Matsuura K."/>
            <person name="Barry K."/>
            <person name="Labutti K."/>
            <person name="Kuo R."/>
            <person name="Ohm R.A."/>
            <person name="Bhattacharya S.S."/>
            <person name="Shirouzu T."/>
            <person name="Yoshinaga Y."/>
            <person name="Martin F.M."/>
            <person name="Grigoriev I.V."/>
            <person name="Hibbett D.S."/>
        </authorList>
    </citation>
    <scope>NUCLEOTIDE SEQUENCE [LARGE SCALE GENOMIC DNA]</scope>
    <source>
        <strain evidence="5 6">HHB12029</strain>
    </source>
</reference>